<dbReference type="EMBL" id="JACGWK010000001">
    <property type="protein sequence ID" value="KAL0379413.1"/>
    <property type="molecule type" value="Genomic_DNA"/>
</dbReference>
<name>A0AAW2RIW5_9LAMI</name>
<proteinExistence type="predicted"/>
<protein>
    <recommendedName>
        <fullName evidence="3">DRBM domain-containing protein</fullName>
    </recommendedName>
</protein>
<accession>A0AAW2RIW5</accession>
<reference evidence="2" key="1">
    <citation type="submission" date="2020-06" db="EMBL/GenBank/DDBJ databases">
        <authorList>
            <person name="Li T."/>
            <person name="Hu X."/>
            <person name="Zhang T."/>
            <person name="Song X."/>
            <person name="Zhang H."/>
            <person name="Dai N."/>
            <person name="Sheng W."/>
            <person name="Hou X."/>
            <person name="Wei L."/>
        </authorList>
    </citation>
    <scope>NUCLEOTIDE SEQUENCE</scope>
    <source>
        <strain evidence="2">G01</strain>
        <tissue evidence="2">Leaf</tissue>
    </source>
</reference>
<gene>
    <name evidence="2" type="ORF">Sangu_0005600</name>
</gene>
<dbReference type="PANTHER" id="PTHR33913">
    <property type="entry name" value="ALEURONE LAYER MORPHOGENESIS PROTEIN"/>
    <property type="match status" value="1"/>
</dbReference>
<organism evidence="2">
    <name type="scientific">Sesamum angustifolium</name>
    <dbReference type="NCBI Taxonomy" id="2727405"/>
    <lineage>
        <taxon>Eukaryota</taxon>
        <taxon>Viridiplantae</taxon>
        <taxon>Streptophyta</taxon>
        <taxon>Embryophyta</taxon>
        <taxon>Tracheophyta</taxon>
        <taxon>Spermatophyta</taxon>
        <taxon>Magnoliopsida</taxon>
        <taxon>eudicotyledons</taxon>
        <taxon>Gunneridae</taxon>
        <taxon>Pentapetalae</taxon>
        <taxon>asterids</taxon>
        <taxon>lamiids</taxon>
        <taxon>Lamiales</taxon>
        <taxon>Pedaliaceae</taxon>
        <taxon>Sesamum</taxon>
    </lineage>
</organism>
<comment type="caution">
    <text evidence="2">The sequence shown here is derived from an EMBL/GenBank/DDBJ whole genome shotgun (WGS) entry which is preliminary data.</text>
</comment>
<feature type="compositionally biased region" description="Basic and acidic residues" evidence="1">
    <location>
        <begin position="232"/>
        <end position="255"/>
    </location>
</feature>
<feature type="region of interest" description="Disordered" evidence="1">
    <location>
        <begin position="232"/>
        <end position="259"/>
    </location>
</feature>
<reference evidence="2" key="2">
    <citation type="journal article" date="2024" name="Plant">
        <title>Genomic evolution and insights into agronomic trait innovations of Sesamum species.</title>
        <authorList>
            <person name="Miao H."/>
            <person name="Wang L."/>
            <person name="Qu L."/>
            <person name="Liu H."/>
            <person name="Sun Y."/>
            <person name="Le M."/>
            <person name="Wang Q."/>
            <person name="Wei S."/>
            <person name="Zheng Y."/>
            <person name="Lin W."/>
            <person name="Duan Y."/>
            <person name="Cao H."/>
            <person name="Xiong S."/>
            <person name="Wang X."/>
            <person name="Wei L."/>
            <person name="Li C."/>
            <person name="Ma Q."/>
            <person name="Ju M."/>
            <person name="Zhao R."/>
            <person name="Li G."/>
            <person name="Mu C."/>
            <person name="Tian Q."/>
            <person name="Mei H."/>
            <person name="Zhang T."/>
            <person name="Gao T."/>
            <person name="Zhang H."/>
        </authorList>
    </citation>
    <scope>NUCLEOTIDE SEQUENCE</scope>
    <source>
        <strain evidence="2">G01</strain>
    </source>
</reference>
<dbReference type="PANTHER" id="PTHR33913:SF1">
    <property type="entry name" value="DRBM DOMAIN-CONTAINING PROTEIN"/>
    <property type="match status" value="1"/>
</dbReference>
<evidence type="ECO:0008006" key="3">
    <source>
        <dbReference type="Google" id="ProtNLM"/>
    </source>
</evidence>
<evidence type="ECO:0000256" key="1">
    <source>
        <dbReference type="SAM" id="MobiDB-lite"/>
    </source>
</evidence>
<sequence>MVQHPEVYLKRQHQMRLSLRNSTKDDVTDSATKEECGIYTEISDNSNHECINDLSSSRSRELQRMNLCDFTNSRLKNEDSNVNLNSKIRVYHHRKKSFSSTQHDAHGPEDDVQLKVDMADHLKLNDTQCRDENEDNQDVTTLCNQNVNDVIENPLAQNQPASEDLQNALALLYRKRLELCSQICTMEDTLALYEDYIERIRDGGDVGLARQCIKSIVNGNNNLLLKNETQIQDKDHQSSEDHSTHQSEKQTRTRLSDPFLPGRSSCQDLEYICLKNNWRLPRYFVEPSAGKFMSNVAVESKDLKLFSKGGSESSPLAARESAAAQMIAKIRDSCALNCD</sequence>
<dbReference type="AlphaFoldDB" id="A0AAW2RIW5"/>
<evidence type="ECO:0000313" key="2">
    <source>
        <dbReference type="EMBL" id="KAL0379413.1"/>
    </source>
</evidence>